<evidence type="ECO:0000313" key="5">
    <source>
        <dbReference type="Proteomes" id="UP001447188"/>
    </source>
</evidence>
<name>A0ABR3GKM7_9PEZI</name>
<dbReference type="Gene3D" id="1.25.40.10">
    <property type="entry name" value="Tetratricopeptide repeat domain"/>
    <property type="match status" value="3"/>
</dbReference>
<accession>A0ABR3GKM7</accession>
<keyword evidence="5" id="KW-1185">Reference proteome</keyword>
<dbReference type="SUPFAM" id="SSF52540">
    <property type="entry name" value="P-loop containing nucleoside triphosphate hydrolases"/>
    <property type="match status" value="1"/>
</dbReference>
<evidence type="ECO:0000256" key="1">
    <source>
        <dbReference type="ARBA" id="ARBA00022737"/>
    </source>
</evidence>
<dbReference type="PANTHER" id="PTHR45641:SF19">
    <property type="entry name" value="NEPHROCYSTIN-3"/>
    <property type="match status" value="1"/>
</dbReference>
<keyword evidence="2 3" id="KW-0802">TPR repeat</keyword>
<organism evidence="4 5">
    <name type="scientific">Discina gigas</name>
    <dbReference type="NCBI Taxonomy" id="1032678"/>
    <lineage>
        <taxon>Eukaryota</taxon>
        <taxon>Fungi</taxon>
        <taxon>Dikarya</taxon>
        <taxon>Ascomycota</taxon>
        <taxon>Pezizomycotina</taxon>
        <taxon>Pezizomycetes</taxon>
        <taxon>Pezizales</taxon>
        <taxon>Discinaceae</taxon>
        <taxon>Discina</taxon>
    </lineage>
</organism>
<dbReference type="EMBL" id="JBBBZM010000053">
    <property type="protein sequence ID" value="KAL0636312.1"/>
    <property type="molecule type" value="Genomic_DNA"/>
</dbReference>
<dbReference type="InterPro" id="IPR019734">
    <property type="entry name" value="TPR_rpt"/>
</dbReference>
<keyword evidence="1" id="KW-0677">Repeat</keyword>
<feature type="repeat" description="TPR" evidence="3">
    <location>
        <begin position="740"/>
        <end position="773"/>
    </location>
</feature>
<evidence type="ECO:0000256" key="3">
    <source>
        <dbReference type="PROSITE-ProRule" id="PRU00339"/>
    </source>
</evidence>
<dbReference type="InterPro" id="IPR027417">
    <property type="entry name" value="P-loop_NTPase"/>
</dbReference>
<evidence type="ECO:0000313" key="4">
    <source>
        <dbReference type="EMBL" id="KAL0636312.1"/>
    </source>
</evidence>
<dbReference type="PRINTS" id="PR00381">
    <property type="entry name" value="KINESINLIGHT"/>
</dbReference>
<protein>
    <recommendedName>
        <fullName evidence="6">NB-ARC domain-containing protein</fullName>
    </recommendedName>
</protein>
<proteinExistence type="predicted"/>
<reference evidence="4 5" key="1">
    <citation type="submission" date="2024-02" db="EMBL/GenBank/DDBJ databases">
        <title>Discinaceae phylogenomics.</title>
        <authorList>
            <person name="Dirks A.C."/>
            <person name="James T.Y."/>
        </authorList>
    </citation>
    <scope>NUCLEOTIDE SEQUENCE [LARGE SCALE GENOMIC DNA]</scope>
    <source>
        <strain evidence="4 5">ACD0624</strain>
    </source>
</reference>
<dbReference type="InterPro" id="IPR011990">
    <property type="entry name" value="TPR-like_helical_dom_sf"/>
</dbReference>
<evidence type="ECO:0008006" key="6">
    <source>
        <dbReference type="Google" id="ProtNLM"/>
    </source>
</evidence>
<dbReference type="SUPFAM" id="SSF48452">
    <property type="entry name" value="TPR-like"/>
    <property type="match status" value="1"/>
</dbReference>
<dbReference type="NCBIfam" id="NF040586">
    <property type="entry name" value="FxSxx_TPR"/>
    <property type="match status" value="1"/>
</dbReference>
<feature type="repeat" description="TPR" evidence="3">
    <location>
        <begin position="1094"/>
        <end position="1127"/>
    </location>
</feature>
<dbReference type="PROSITE" id="PS50005">
    <property type="entry name" value="TPR"/>
    <property type="match status" value="2"/>
</dbReference>
<dbReference type="Pfam" id="PF13424">
    <property type="entry name" value="TPR_12"/>
    <property type="match status" value="5"/>
</dbReference>
<gene>
    <name evidence="4" type="ORF">Q9L58_004769</name>
</gene>
<dbReference type="SMART" id="SM00028">
    <property type="entry name" value="TPR"/>
    <property type="match status" value="10"/>
</dbReference>
<evidence type="ECO:0000256" key="2">
    <source>
        <dbReference type="ARBA" id="ARBA00022803"/>
    </source>
</evidence>
<comment type="caution">
    <text evidence="4">The sequence shown here is derived from an EMBL/GenBank/DDBJ whole genome shotgun (WGS) entry which is preliminary data.</text>
</comment>
<dbReference type="PANTHER" id="PTHR45641">
    <property type="entry name" value="TETRATRICOPEPTIDE REPEAT PROTEIN (AFU_ORTHOLOGUE AFUA_6G03870)"/>
    <property type="match status" value="1"/>
</dbReference>
<sequence length="1194" mass="131160">MTSQNFLRELHIPEHAEIDIVAVHGLNPKGAVEHAESTWTAPNGSMWLKDFLPQKLKTARVLLFGYNSNVAFQTSTSGISEHAVNLLNRLKLKRQALVTAKAATPYISIKNATYGIAFFGTPHHGGNGASLGSIAASITRYCLGNLSNSFMESLKKDNIFANELSRDFQLQLEDYYVLSFYETLSYGRFGVIVDQKSATLGLSMDRETPIGLDANHSNICKFGAINDDQYEQVEGNIMELAKKALIAVEEQTRLAKSSIPITIGLGLVSVPTLPFARNRGFTGRESILAELHKNLGPKEGYQPRAALYGLGGIGKTQIAIEFAYTGYLTKGKAVYWVSGESDANFARDYAEISKVASLPLGDAKAETACAKVKTWFETKDSGDWLLIIDNFDDIDQEFIRWLPLRNGAILFTSRDKRVTGAFGATGTEVGNLTDAEARQTLARLTVGEGTHLARSGTDGLLQLLGNLPLAIAQAAAFMEQTGSSPEEYISAFNSESDRETLLATEFRSPDMPPRSVTSTIAVTVERILRENPLAIKLLELMSLLDCLSIPKTLLKKLPWHELGTEVLFAKTIGVLLNFSLVSQPTQHEYRLHLLVGFSIRARMQPDIYSTRLTDAAELLQTNFPRGMFESVTQCSLLLPHAISIVTKAENINQHSRSISDLELEMAQHLKERGLFSAATSYADKSFRLAETLGLTDLTENQDLLGQLFMAQGKYVDALEWYGRALAGREKALGSDHPNTLDTVNNMASVFDSQGKYDDALEWYRRALAGREKALGGDHPSTLNTVNNMASVFDNQGKYDDALEWYGRALAGREKALGSDHPNTLSTVNNMASVFDSQGRYDDALEWYGRALAGYEKALGSDHPSTLNTVNNMAGVFSNQGKYDDAPEWYGRALAGNQGKYDDALEWYGRALAGREKALGSDHPSTLATVNNMAVVFSSQGKYDDALEWYGRALAGCEKALGSGHPRTLDTVNNMASVFNNQGKYDDALEWYGRALAGREKALGSDHPSTLATVNNMAVVFSSQGKYDDALEWYGRALAGCEKALGSGHPRTLDTVNNMASVFNNQGKYDDALEWYGRALAGYEKALGSDHPSTLTIVKNMGLVFSNQGKYDDALEWYGRALAGLEKALGSDHPSTLMTAKNIAITSRKQKMSHPKTSITAKNIAPTTRNKEMRTRVTWRAQIKEIKHTIREFIG</sequence>
<dbReference type="Proteomes" id="UP001447188">
    <property type="component" value="Unassembled WGS sequence"/>
</dbReference>
<dbReference type="Gene3D" id="3.40.50.300">
    <property type="entry name" value="P-loop containing nucleotide triphosphate hydrolases"/>
    <property type="match status" value="1"/>
</dbReference>